<dbReference type="GO" id="GO:0004525">
    <property type="term" value="F:ribonuclease III activity"/>
    <property type="evidence" value="ECO:0000318"/>
    <property type="project" value="GO_Central"/>
</dbReference>
<dbReference type="STRING" id="6669.E9HKG9"/>
<dbReference type="GO" id="GO:0005737">
    <property type="term" value="C:cytoplasm"/>
    <property type="evidence" value="ECO:0000318"/>
    <property type="project" value="GO_Central"/>
</dbReference>
<dbReference type="GO" id="GO:0070578">
    <property type="term" value="C:RISC-loading complex"/>
    <property type="evidence" value="ECO:0000318"/>
    <property type="project" value="GO_Central"/>
</dbReference>
<dbReference type="GO" id="GO:0003723">
    <property type="term" value="F:RNA binding"/>
    <property type="evidence" value="ECO:0000318"/>
    <property type="project" value="GO_Central"/>
</dbReference>
<dbReference type="PhylomeDB" id="E9HKG9"/>
<dbReference type="HOGENOM" id="CLU_1280506_0_0_1"/>
<dbReference type="EMBL" id="GL732668">
    <property type="protein sequence ID" value="EFX67786.1"/>
    <property type="molecule type" value="Genomic_DNA"/>
</dbReference>
<evidence type="ECO:0000313" key="3">
    <source>
        <dbReference type="EMBL" id="EFX67786.1"/>
    </source>
</evidence>
<dbReference type="KEGG" id="dpx:DAPPUDRAFT_115168"/>
<name>E9HKG9_DAPPU</name>
<dbReference type="PANTHER" id="PTHR14950">
    <property type="entry name" value="DICER-RELATED"/>
    <property type="match status" value="1"/>
</dbReference>
<dbReference type="InterPro" id="IPR000999">
    <property type="entry name" value="RNase_III_dom"/>
</dbReference>
<dbReference type="PROSITE" id="PS50142">
    <property type="entry name" value="RNASE_3_2"/>
    <property type="match status" value="1"/>
</dbReference>
<dbReference type="GO" id="GO:0004530">
    <property type="term" value="F:deoxyribonuclease I activity"/>
    <property type="evidence" value="ECO:0000318"/>
    <property type="project" value="GO_Central"/>
</dbReference>
<dbReference type="Proteomes" id="UP000000305">
    <property type="component" value="Unassembled WGS sequence"/>
</dbReference>
<dbReference type="Gene3D" id="1.10.1520.10">
    <property type="entry name" value="Ribonuclease III domain"/>
    <property type="match status" value="1"/>
</dbReference>
<evidence type="ECO:0000259" key="2">
    <source>
        <dbReference type="PROSITE" id="PS50142"/>
    </source>
</evidence>
<feature type="non-terminal residue" evidence="3">
    <location>
        <position position="216"/>
    </location>
</feature>
<dbReference type="GO" id="GO:0006309">
    <property type="term" value="P:apoptotic DNA fragmentation"/>
    <property type="evidence" value="ECO:0000318"/>
    <property type="project" value="GO_Central"/>
</dbReference>
<dbReference type="GO" id="GO:0030422">
    <property type="term" value="P:siRNA processing"/>
    <property type="evidence" value="ECO:0000318"/>
    <property type="project" value="GO_Central"/>
</dbReference>
<dbReference type="PANTHER" id="PTHR14950:SF37">
    <property type="entry name" value="ENDORIBONUCLEASE DICER"/>
    <property type="match status" value="1"/>
</dbReference>
<keyword evidence="4" id="KW-1185">Reference proteome</keyword>
<dbReference type="GO" id="GO:0031054">
    <property type="term" value="P:pre-miRNA processing"/>
    <property type="evidence" value="ECO:0000318"/>
    <property type="project" value="GO_Central"/>
</dbReference>
<dbReference type="InParanoid" id="E9HKG9"/>
<gene>
    <name evidence="3" type="ORF">DAPPUDRAFT_115168</name>
</gene>
<dbReference type="OrthoDB" id="6978002at2759"/>
<reference evidence="3 4" key="1">
    <citation type="journal article" date="2011" name="Science">
        <title>The ecoresponsive genome of Daphnia pulex.</title>
        <authorList>
            <person name="Colbourne J.K."/>
            <person name="Pfrender M.E."/>
            <person name="Gilbert D."/>
            <person name="Thomas W.K."/>
            <person name="Tucker A."/>
            <person name="Oakley T.H."/>
            <person name="Tokishita S."/>
            <person name="Aerts A."/>
            <person name="Arnold G.J."/>
            <person name="Basu M.K."/>
            <person name="Bauer D.J."/>
            <person name="Caceres C.E."/>
            <person name="Carmel L."/>
            <person name="Casola C."/>
            <person name="Choi J.H."/>
            <person name="Detter J.C."/>
            <person name="Dong Q."/>
            <person name="Dusheyko S."/>
            <person name="Eads B.D."/>
            <person name="Frohlich T."/>
            <person name="Geiler-Samerotte K.A."/>
            <person name="Gerlach D."/>
            <person name="Hatcher P."/>
            <person name="Jogdeo S."/>
            <person name="Krijgsveld J."/>
            <person name="Kriventseva E.V."/>
            <person name="Kultz D."/>
            <person name="Laforsch C."/>
            <person name="Lindquist E."/>
            <person name="Lopez J."/>
            <person name="Manak J.R."/>
            <person name="Muller J."/>
            <person name="Pangilinan J."/>
            <person name="Patwardhan R.P."/>
            <person name="Pitluck S."/>
            <person name="Pritham E.J."/>
            <person name="Rechtsteiner A."/>
            <person name="Rho M."/>
            <person name="Rogozin I.B."/>
            <person name="Sakarya O."/>
            <person name="Salamov A."/>
            <person name="Schaack S."/>
            <person name="Shapiro H."/>
            <person name="Shiga Y."/>
            <person name="Skalitzky C."/>
            <person name="Smith Z."/>
            <person name="Souvorov A."/>
            <person name="Sung W."/>
            <person name="Tang Z."/>
            <person name="Tsuchiya D."/>
            <person name="Tu H."/>
            <person name="Vos H."/>
            <person name="Wang M."/>
            <person name="Wolf Y.I."/>
            <person name="Yamagata H."/>
            <person name="Yamada T."/>
            <person name="Ye Y."/>
            <person name="Shaw J.R."/>
            <person name="Andrews J."/>
            <person name="Crease T.J."/>
            <person name="Tang H."/>
            <person name="Lucas S.M."/>
            <person name="Robertson H.M."/>
            <person name="Bork P."/>
            <person name="Koonin E.V."/>
            <person name="Zdobnov E.M."/>
            <person name="Grigoriev I.V."/>
            <person name="Lynch M."/>
            <person name="Boore J.L."/>
        </authorList>
    </citation>
    <scope>NUCLEOTIDE SEQUENCE [LARGE SCALE GENOMIC DNA]</scope>
</reference>
<feature type="domain" description="RNase III" evidence="2">
    <location>
        <begin position="31"/>
        <end position="115"/>
    </location>
</feature>
<dbReference type="SUPFAM" id="SSF69065">
    <property type="entry name" value="RNase III domain-like"/>
    <property type="match status" value="1"/>
</dbReference>
<accession>E9HKG9</accession>
<evidence type="ECO:0000313" key="4">
    <source>
        <dbReference type="Proteomes" id="UP000000305"/>
    </source>
</evidence>
<sequence>EIVPPSAVPIPVPEILATDAENPVTESDAALAVIETTLGYEFRHKENLKLPLTHISTNPNKVPSEDSDRLETLGDKLLGTLVMAICYTTCPTYGAGELTNLTSMITCNDTFAVLAECAGFKGIRETARPKWTPIPARIQSANNAERMDDTESSGIFHIVNVPTTAHSIQPSTSNYNAMLDEIDPLSTDESHVNSQGTSVPDPTSLSLTALEEKIGY</sequence>
<proteinExistence type="predicted"/>
<organism evidence="3 4">
    <name type="scientific">Daphnia pulex</name>
    <name type="common">Water flea</name>
    <dbReference type="NCBI Taxonomy" id="6669"/>
    <lineage>
        <taxon>Eukaryota</taxon>
        <taxon>Metazoa</taxon>
        <taxon>Ecdysozoa</taxon>
        <taxon>Arthropoda</taxon>
        <taxon>Crustacea</taxon>
        <taxon>Branchiopoda</taxon>
        <taxon>Diplostraca</taxon>
        <taxon>Cladocera</taxon>
        <taxon>Anomopoda</taxon>
        <taxon>Daphniidae</taxon>
        <taxon>Daphnia</taxon>
    </lineage>
</organism>
<dbReference type="InterPro" id="IPR036389">
    <property type="entry name" value="RNase_III_sf"/>
</dbReference>
<dbReference type="AlphaFoldDB" id="E9HKG9"/>
<dbReference type="Pfam" id="PF00636">
    <property type="entry name" value="Ribonuclease_3"/>
    <property type="match status" value="1"/>
</dbReference>
<keyword evidence="1" id="KW-0378">Hydrolase</keyword>
<protein>
    <recommendedName>
        <fullName evidence="2">RNase III domain-containing protein</fullName>
    </recommendedName>
</protein>
<evidence type="ECO:0000256" key="1">
    <source>
        <dbReference type="ARBA" id="ARBA00022801"/>
    </source>
</evidence>
<dbReference type="GO" id="GO:0005634">
    <property type="term" value="C:nucleus"/>
    <property type="evidence" value="ECO:0000318"/>
    <property type="project" value="GO_Central"/>
</dbReference>